<dbReference type="GO" id="GO:0003700">
    <property type="term" value="F:DNA-binding transcription factor activity"/>
    <property type="evidence" value="ECO:0007669"/>
    <property type="project" value="InterPro"/>
</dbReference>
<gene>
    <name evidence="5" type="ORF">H8689_01290</name>
</gene>
<dbReference type="InterPro" id="IPR000524">
    <property type="entry name" value="Tscrpt_reg_HTH_GntR"/>
</dbReference>
<sequence length="120" mass="13962">MIFKDNLPIYIQIMNIIKKRIVSGNLKEGEKLPSVRELSTELKVNPNTIQRSYQELERENLVFTQRGMGTFITEDKEIIKELKRDMASSIINNFIENMKSLGFTSQDIIELVNNEVKEVK</sequence>
<dbReference type="SMART" id="SM00345">
    <property type="entry name" value="HTH_GNTR"/>
    <property type="match status" value="1"/>
</dbReference>
<dbReference type="Gene3D" id="1.10.10.10">
    <property type="entry name" value="Winged helix-like DNA-binding domain superfamily/Winged helix DNA-binding domain"/>
    <property type="match status" value="1"/>
</dbReference>
<keyword evidence="2" id="KW-0238">DNA-binding</keyword>
<dbReference type="AlphaFoldDB" id="A0A926F0T0"/>
<comment type="caution">
    <text evidence="5">The sequence shown here is derived from an EMBL/GenBank/DDBJ whole genome shotgun (WGS) entry which is preliminary data.</text>
</comment>
<dbReference type="CDD" id="cd07377">
    <property type="entry name" value="WHTH_GntR"/>
    <property type="match status" value="1"/>
</dbReference>
<dbReference type="Proteomes" id="UP000601522">
    <property type="component" value="Unassembled WGS sequence"/>
</dbReference>
<name>A0A926F0T0_9FIRM</name>
<keyword evidence="1" id="KW-0805">Transcription regulation</keyword>
<dbReference type="GO" id="GO:0003677">
    <property type="term" value="F:DNA binding"/>
    <property type="evidence" value="ECO:0007669"/>
    <property type="project" value="UniProtKB-KW"/>
</dbReference>
<evidence type="ECO:0000256" key="3">
    <source>
        <dbReference type="ARBA" id="ARBA00023163"/>
    </source>
</evidence>
<dbReference type="PANTHER" id="PTHR38445">
    <property type="entry name" value="HTH-TYPE TRANSCRIPTIONAL REPRESSOR YTRA"/>
    <property type="match status" value="1"/>
</dbReference>
<keyword evidence="6" id="KW-1185">Reference proteome</keyword>
<evidence type="ECO:0000259" key="4">
    <source>
        <dbReference type="PROSITE" id="PS50949"/>
    </source>
</evidence>
<dbReference type="PROSITE" id="PS50949">
    <property type="entry name" value="HTH_GNTR"/>
    <property type="match status" value="1"/>
</dbReference>
<evidence type="ECO:0000256" key="1">
    <source>
        <dbReference type="ARBA" id="ARBA00023015"/>
    </source>
</evidence>
<reference evidence="5 6" key="1">
    <citation type="submission" date="2020-08" db="EMBL/GenBank/DDBJ databases">
        <title>Genome public.</title>
        <authorList>
            <person name="Liu C."/>
            <person name="Sun Q."/>
        </authorList>
    </citation>
    <scope>NUCLEOTIDE SEQUENCE [LARGE SCALE GENOMIC DNA]</scope>
    <source>
        <strain evidence="5 6">NSJ-26</strain>
    </source>
</reference>
<evidence type="ECO:0000313" key="6">
    <source>
        <dbReference type="Proteomes" id="UP000601522"/>
    </source>
</evidence>
<dbReference type="InterPro" id="IPR036390">
    <property type="entry name" value="WH_DNA-bd_sf"/>
</dbReference>
<organism evidence="5 6">
    <name type="scientific">Wansuia hejianensis</name>
    <dbReference type="NCBI Taxonomy" id="2763667"/>
    <lineage>
        <taxon>Bacteria</taxon>
        <taxon>Bacillati</taxon>
        <taxon>Bacillota</taxon>
        <taxon>Clostridia</taxon>
        <taxon>Lachnospirales</taxon>
        <taxon>Lachnospiraceae</taxon>
        <taxon>Wansuia</taxon>
    </lineage>
</organism>
<accession>A0A926F0T0</accession>
<dbReference type="InterPro" id="IPR036388">
    <property type="entry name" value="WH-like_DNA-bd_sf"/>
</dbReference>
<dbReference type="RefSeq" id="WP_249322597.1">
    <property type="nucleotide sequence ID" value="NZ_JACRTK010000001.1"/>
</dbReference>
<feature type="domain" description="HTH gntR-type" evidence="4">
    <location>
        <begin position="7"/>
        <end position="75"/>
    </location>
</feature>
<evidence type="ECO:0000256" key="2">
    <source>
        <dbReference type="ARBA" id="ARBA00023125"/>
    </source>
</evidence>
<dbReference type="Pfam" id="PF00392">
    <property type="entry name" value="GntR"/>
    <property type="match status" value="1"/>
</dbReference>
<keyword evidence="3" id="KW-0804">Transcription</keyword>
<proteinExistence type="predicted"/>
<dbReference type="SUPFAM" id="SSF46785">
    <property type="entry name" value="Winged helix' DNA-binding domain"/>
    <property type="match status" value="1"/>
</dbReference>
<evidence type="ECO:0000313" key="5">
    <source>
        <dbReference type="EMBL" id="MBC8589780.1"/>
    </source>
</evidence>
<dbReference type="EMBL" id="JACRTK010000001">
    <property type="protein sequence ID" value="MBC8589780.1"/>
    <property type="molecule type" value="Genomic_DNA"/>
</dbReference>
<protein>
    <submittedName>
        <fullName evidence="5">GntR family transcriptional regulator</fullName>
    </submittedName>
</protein>
<dbReference type="PANTHER" id="PTHR38445:SF6">
    <property type="entry name" value="GNTR-FAMILY TRANSCRIPTIONAL REGULATOR"/>
    <property type="match status" value="1"/>
</dbReference>